<accession>A0A212TI68</accession>
<dbReference type="EMBL" id="FYEW01000001">
    <property type="protein sequence ID" value="SNC65747.1"/>
    <property type="molecule type" value="Genomic_DNA"/>
</dbReference>
<dbReference type="OrthoDB" id="894406at2"/>
<feature type="transmembrane region" description="Helical" evidence="1">
    <location>
        <begin position="6"/>
        <end position="31"/>
    </location>
</feature>
<proteinExistence type="predicted"/>
<name>A0A212TI68_9BACT</name>
<keyword evidence="1" id="KW-1133">Transmembrane helix</keyword>
<reference evidence="3" key="1">
    <citation type="submission" date="2017-06" db="EMBL/GenBank/DDBJ databases">
        <authorList>
            <person name="Varghese N."/>
            <person name="Submissions S."/>
        </authorList>
    </citation>
    <scope>NUCLEOTIDE SEQUENCE [LARGE SCALE GENOMIC DNA]</scope>
    <source>
        <strain evidence="3">DSM 11116</strain>
    </source>
</reference>
<dbReference type="RefSeq" id="WP_088842619.1">
    <property type="nucleotide sequence ID" value="NZ_FYEW01000001.1"/>
</dbReference>
<keyword evidence="1" id="KW-0472">Membrane</keyword>
<organism evidence="2 3">
    <name type="scientific">Hymenobacter gelipurpurascens</name>
    <dbReference type="NCBI Taxonomy" id="89968"/>
    <lineage>
        <taxon>Bacteria</taxon>
        <taxon>Pseudomonadati</taxon>
        <taxon>Bacteroidota</taxon>
        <taxon>Cytophagia</taxon>
        <taxon>Cytophagales</taxon>
        <taxon>Hymenobacteraceae</taxon>
        <taxon>Hymenobacter</taxon>
    </lineage>
</organism>
<gene>
    <name evidence="2" type="ORF">SAMN06265337_1377</name>
</gene>
<dbReference type="Proteomes" id="UP000198131">
    <property type="component" value="Unassembled WGS sequence"/>
</dbReference>
<feature type="transmembrane region" description="Helical" evidence="1">
    <location>
        <begin position="52"/>
        <end position="79"/>
    </location>
</feature>
<evidence type="ECO:0000256" key="1">
    <source>
        <dbReference type="SAM" id="Phobius"/>
    </source>
</evidence>
<evidence type="ECO:0000313" key="2">
    <source>
        <dbReference type="EMBL" id="SNC65747.1"/>
    </source>
</evidence>
<sequence length="87" mass="9785">MEELFSFIIAGLVEALFGVLVFVPIGFIWLYSRYRNTQIVEDILAREYDNSYANAGQVVVLNTVAAIGILLVLALLFFAPLAHWLHN</sequence>
<keyword evidence="3" id="KW-1185">Reference proteome</keyword>
<keyword evidence="1" id="KW-0812">Transmembrane</keyword>
<dbReference type="AlphaFoldDB" id="A0A212TI68"/>
<evidence type="ECO:0000313" key="3">
    <source>
        <dbReference type="Proteomes" id="UP000198131"/>
    </source>
</evidence>
<protein>
    <submittedName>
        <fullName evidence="2">Uncharacterized protein</fullName>
    </submittedName>
</protein>